<dbReference type="PANTHER" id="PTHR33048:SF47">
    <property type="entry name" value="INTEGRAL MEMBRANE PROTEIN-RELATED"/>
    <property type="match status" value="1"/>
</dbReference>
<proteinExistence type="inferred from homology"/>
<comment type="caution">
    <text evidence="9">The sequence shown here is derived from an EMBL/GenBank/DDBJ whole genome shotgun (WGS) entry which is preliminary data.</text>
</comment>
<dbReference type="InterPro" id="IPR049326">
    <property type="entry name" value="Rhodopsin_dom_fungi"/>
</dbReference>
<feature type="transmembrane region" description="Helical" evidence="7">
    <location>
        <begin position="134"/>
        <end position="160"/>
    </location>
</feature>
<evidence type="ECO:0000256" key="1">
    <source>
        <dbReference type="ARBA" id="ARBA00004141"/>
    </source>
</evidence>
<name>A0AAN6V791_9PEZI</name>
<keyword evidence="3 7" id="KW-1133">Transmembrane helix</keyword>
<keyword evidence="4 7" id="KW-0472">Membrane</keyword>
<evidence type="ECO:0000256" key="7">
    <source>
        <dbReference type="SAM" id="Phobius"/>
    </source>
</evidence>
<dbReference type="GeneID" id="87813460"/>
<dbReference type="RefSeq" id="XP_062638227.1">
    <property type="nucleotide sequence ID" value="XM_062776847.1"/>
</dbReference>
<organism evidence="9 10">
    <name type="scientific">Dichotomopilus funicola</name>
    <dbReference type="NCBI Taxonomy" id="1934379"/>
    <lineage>
        <taxon>Eukaryota</taxon>
        <taxon>Fungi</taxon>
        <taxon>Dikarya</taxon>
        <taxon>Ascomycota</taxon>
        <taxon>Pezizomycotina</taxon>
        <taxon>Sordariomycetes</taxon>
        <taxon>Sordariomycetidae</taxon>
        <taxon>Sordariales</taxon>
        <taxon>Chaetomiaceae</taxon>
        <taxon>Dichotomopilus</taxon>
    </lineage>
</organism>
<evidence type="ECO:0000313" key="9">
    <source>
        <dbReference type="EMBL" id="KAK4144856.1"/>
    </source>
</evidence>
<feature type="transmembrane region" description="Helical" evidence="7">
    <location>
        <begin position="250"/>
        <end position="270"/>
    </location>
</feature>
<protein>
    <recommendedName>
        <fullName evidence="8">Rhodopsin domain-containing protein</fullName>
    </recommendedName>
</protein>
<evidence type="ECO:0000256" key="6">
    <source>
        <dbReference type="SAM" id="MobiDB-lite"/>
    </source>
</evidence>
<dbReference type="AlphaFoldDB" id="A0AAN6V791"/>
<evidence type="ECO:0000256" key="3">
    <source>
        <dbReference type="ARBA" id="ARBA00022989"/>
    </source>
</evidence>
<dbReference type="Proteomes" id="UP001302676">
    <property type="component" value="Unassembled WGS sequence"/>
</dbReference>
<dbReference type="EMBL" id="MU853573">
    <property type="protein sequence ID" value="KAK4144856.1"/>
    <property type="molecule type" value="Genomic_DNA"/>
</dbReference>
<comment type="subcellular location">
    <subcellularLocation>
        <location evidence="1">Membrane</location>
        <topology evidence="1">Multi-pass membrane protein</topology>
    </subcellularLocation>
</comment>
<dbReference type="PANTHER" id="PTHR33048">
    <property type="entry name" value="PTH11-LIKE INTEGRAL MEMBRANE PROTEIN (AFU_ORTHOLOGUE AFUA_5G11245)"/>
    <property type="match status" value="1"/>
</dbReference>
<keyword evidence="2 7" id="KW-0812">Transmembrane</keyword>
<dbReference type="Pfam" id="PF20684">
    <property type="entry name" value="Fung_rhodopsin"/>
    <property type="match status" value="1"/>
</dbReference>
<feature type="non-terminal residue" evidence="9">
    <location>
        <position position="341"/>
    </location>
</feature>
<reference evidence="9" key="2">
    <citation type="submission" date="2023-05" db="EMBL/GenBank/DDBJ databases">
        <authorList>
            <consortium name="Lawrence Berkeley National Laboratory"/>
            <person name="Steindorff A."/>
            <person name="Hensen N."/>
            <person name="Bonometti L."/>
            <person name="Westerberg I."/>
            <person name="Brannstrom I.O."/>
            <person name="Guillou S."/>
            <person name="Cros-Aarteil S."/>
            <person name="Calhoun S."/>
            <person name="Haridas S."/>
            <person name="Kuo A."/>
            <person name="Mondo S."/>
            <person name="Pangilinan J."/>
            <person name="Riley R."/>
            <person name="Labutti K."/>
            <person name="Andreopoulos B."/>
            <person name="Lipzen A."/>
            <person name="Chen C."/>
            <person name="Yanf M."/>
            <person name="Daum C."/>
            <person name="Ng V."/>
            <person name="Clum A."/>
            <person name="Ohm R."/>
            <person name="Martin F."/>
            <person name="Silar P."/>
            <person name="Natvig D."/>
            <person name="Lalanne C."/>
            <person name="Gautier V."/>
            <person name="Ament-Velasquez S.L."/>
            <person name="Kruys A."/>
            <person name="Hutchinson M.I."/>
            <person name="Powell A.J."/>
            <person name="Barry K."/>
            <person name="Miller A.N."/>
            <person name="Grigoriev I.V."/>
            <person name="Debuchy R."/>
            <person name="Gladieux P."/>
            <person name="Thoren M.H."/>
            <person name="Johannesson H."/>
        </authorList>
    </citation>
    <scope>NUCLEOTIDE SEQUENCE</scope>
    <source>
        <strain evidence="9">CBS 141.50</strain>
    </source>
</reference>
<feature type="domain" description="Rhodopsin" evidence="8">
    <location>
        <begin position="74"/>
        <end position="317"/>
    </location>
</feature>
<feature type="transmembrane region" description="Helical" evidence="7">
    <location>
        <begin position="56"/>
        <end position="77"/>
    </location>
</feature>
<sequence>MAPGGSSTTWTSPDAGGNGALNQNATSGGDNIVTFPAPNATVWDIPPNPGRSLQPDIVACAVITFLIACFFVGLRFYTRRWVSQVRLGAADWCILPALLCAAGVAASALEQVVHGAGKHAWELDPTSLAAFQKAVWYGIFFYNLSLSLSRISILLLFRVIFTYNWIRRTIQIVLVIVTAIGIWLVATVCTACVPLESFWDWSLFFKGPVFCQPANLWWANAGLHIGSDLVIMALPMPVLYSLHLPRRQKFAIVGVFTLGFFVCIISAVRLGSLVQSTKDKSLDSPYTNTIVVYWTNIEVNAAICCACIMTLKPLIQRVFPRLLSPTSDTRDPPTLDWITPV</sequence>
<feature type="region of interest" description="Disordered" evidence="6">
    <location>
        <begin position="1"/>
        <end position="23"/>
    </location>
</feature>
<evidence type="ECO:0000313" key="10">
    <source>
        <dbReference type="Proteomes" id="UP001302676"/>
    </source>
</evidence>
<dbReference type="GO" id="GO:0016020">
    <property type="term" value="C:membrane"/>
    <property type="evidence" value="ECO:0007669"/>
    <property type="project" value="UniProtKB-SubCell"/>
</dbReference>
<keyword evidence="10" id="KW-1185">Reference proteome</keyword>
<feature type="transmembrane region" description="Helical" evidence="7">
    <location>
        <begin position="89"/>
        <end position="109"/>
    </location>
</feature>
<reference evidence="9" key="1">
    <citation type="journal article" date="2023" name="Mol. Phylogenet. Evol.">
        <title>Genome-scale phylogeny and comparative genomics of the fungal order Sordariales.</title>
        <authorList>
            <person name="Hensen N."/>
            <person name="Bonometti L."/>
            <person name="Westerberg I."/>
            <person name="Brannstrom I.O."/>
            <person name="Guillou S."/>
            <person name="Cros-Aarteil S."/>
            <person name="Calhoun S."/>
            <person name="Haridas S."/>
            <person name="Kuo A."/>
            <person name="Mondo S."/>
            <person name="Pangilinan J."/>
            <person name="Riley R."/>
            <person name="LaButti K."/>
            <person name="Andreopoulos B."/>
            <person name="Lipzen A."/>
            <person name="Chen C."/>
            <person name="Yan M."/>
            <person name="Daum C."/>
            <person name="Ng V."/>
            <person name="Clum A."/>
            <person name="Steindorff A."/>
            <person name="Ohm R.A."/>
            <person name="Martin F."/>
            <person name="Silar P."/>
            <person name="Natvig D.O."/>
            <person name="Lalanne C."/>
            <person name="Gautier V."/>
            <person name="Ament-Velasquez S.L."/>
            <person name="Kruys A."/>
            <person name="Hutchinson M.I."/>
            <person name="Powell A.J."/>
            <person name="Barry K."/>
            <person name="Miller A.N."/>
            <person name="Grigoriev I.V."/>
            <person name="Debuchy R."/>
            <person name="Gladieux P."/>
            <person name="Hiltunen Thoren M."/>
            <person name="Johannesson H."/>
        </authorList>
    </citation>
    <scope>NUCLEOTIDE SEQUENCE</scope>
    <source>
        <strain evidence="9">CBS 141.50</strain>
    </source>
</reference>
<feature type="transmembrane region" description="Helical" evidence="7">
    <location>
        <begin position="172"/>
        <end position="196"/>
    </location>
</feature>
<evidence type="ECO:0000259" key="8">
    <source>
        <dbReference type="Pfam" id="PF20684"/>
    </source>
</evidence>
<gene>
    <name evidence="9" type="ORF">C8A04DRAFT_11132</name>
</gene>
<evidence type="ECO:0000256" key="2">
    <source>
        <dbReference type="ARBA" id="ARBA00022692"/>
    </source>
</evidence>
<comment type="similarity">
    <text evidence="5">Belongs to the SAT4 family.</text>
</comment>
<dbReference type="InterPro" id="IPR052337">
    <property type="entry name" value="SAT4-like"/>
</dbReference>
<evidence type="ECO:0000256" key="5">
    <source>
        <dbReference type="ARBA" id="ARBA00038359"/>
    </source>
</evidence>
<feature type="transmembrane region" description="Helical" evidence="7">
    <location>
        <begin position="290"/>
        <end position="311"/>
    </location>
</feature>
<evidence type="ECO:0000256" key="4">
    <source>
        <dbReference type="ARBA" id="ARBA00023136"/>
    </source>
</evidence>
<feature type="transmembrane region" description="Helical" evidence="7">
    <location>
        <begin position="216"/>
        <end position="238"/>
    </location>
</feature>
<accession>A0AAN6V791</accession>
<feature type="compositionally biased region" description="Polar residues" evidence="6">
    <location>
        <begin position="1"/>
        <end position="12"/>
    </location>
</feature>